<organism evidence="3 4">
    <name type="scientific">Chitinophaga pinensis</name>
    <dbReference type="NCBI Taxonomy" id="79329"/>
    <lineage>
        <taxon>Bacteria</taxon>
        <taxon>Pseudomonadati</taxon>
        <taxon>Bacteroidota</taxon>
        <taxon>Chitinophagia</taxon>
        <taxon>Chitinophagales</taxon>
        <taxon>Chitinophagaceae</taxon>
        <taxon>Chitinophaga</taxon>
    </lineage>
</organism>
<dbReference type="Gene3D" id="3.55.50.30">
    <property type="match status" value="1"/>
</dbReference>
<dbReference type="PIRSF" id="PIRSF018266">
    <property type="entry name" value="FecR"/>
    <property type="match status" value="1"/>
</dbReference>
<evidence type="ECO:0000259" key="2">
    <source>
        <dbReference type="Pfam" id="PF04773"/>
    </source>
</evidence>
<keyword evidence="1" id="KW-0472">Membrane</keyword>
<dbReference type="Proteomes" id="UP000318815">
    <property type="component" value="Unassembled WGS sequence"/>
</dbReference>
<reference evidence="3 4" key="1">
    <citation type="submission" date="2019-08" db="EMBL/GenBank/DDBJ databases">
        <title>Whole genome sequencing of chitin degrading bacteria Chitinophaga pinensis YS16.</title>
        <authorList>
            <person name="Singh R.P."/>
            <person name="Manchanda G."/>
            <person name="Maurya I.K."/>
            <person name="Joshi N.K."/>
            <person name="Srivastava A.K."/>
        </authorList>
    </citation>
    <scope>NUCLEOTIDE SEQUENCE [LARGE SCALE GENOMIC DNA]</scope>
    <source>
        <strain evidence="3 4">YS-16</strain>
    </source>
</reference>
<dbReference type="OrthoDB" id="923517at2"/>
<proteinExistence type="predicted"/>
<accession>A0A5C6LLW0</accession>
<name>A0A5C6LLW0_9BACT</name>
<dbReference type="RefSeq" id="WP_146308140.1">
    <property type="nucleotide sequence ID" value="NZ_VOHS01000064.1"/>
</dbReference>
<dbReference type="PANTHER" id="PTHR30273:SF2">
    <property type="entry name" value="PROTEIN FECR"/>
    <property type="match status" value="1"/>
</dbReference>
<evidence type="ECO:0000313" key="3">
    <source>
        <dbReference type="EMBL" id="TWV92765.1"/>
    </source>
</evidence>
<dbReference type="Gene3D" id="2.60.120.1440">
    <property type="match status" value="1"/>
</dbReference>
<dbReference type="Pfam" id="PF04773">
    <property type="entry name" value="FecR"/>
    <property type="match status" value="1"/>
</dbReference>
<protein>
    <submittedName>
        <fullName evidence="3">DUF4974 domain-containing protein</fullName>
    </submittedName>
</protein>
<keyword evidence="4" id="KW-1185">Reference proteome</keyword>
<dbReference type="EMBL" id="VOHS01000064">
    <property type="protein sequence ID" value="TWV92765.1"/>
    <property type="molecule type" value="Genomic_DNA"/>
</dbReference>
<dbReference type="PANTHER" id="PTHR30273">
    <property type="entry name" value="PERIPLASMIC SIGNAL SENSOR AND SIGMA FACTOR ACTIVATOR FECR-RELATED"/>
    <property type="match status" value="1"/>
</dbReference>
<keyword evidence="1" id="KW-0812">Transmembrane</keyword>
<feature type="domain" description="FecR protein" evidence="2">
    <location>
        <begin position="130"/>
        <end position="226"/>
    </location>
</feature>
<evidence type="ECO:0000313" key="4">
    <source>
        <dbReference type="Proteomes" id="UP000318815"/>
    </source>
</evidence>
<keyword evidence="1" id="KW-1133">Transmembrane helix</keyword>
<dbReference type="AlphaFoldDB" id="A0A5C6LLW0"/>
<gene>
    <name evidence="3" type="ORF">FEF09_27960</name>
</gene>
<dbReference type="GO" id="GO:0016989">
    <property type="term" value="F:sigma factor antagonist activity"/>
    <property type="evidence" value="ECO:0007669"/>
    <property type="project" value="TreeGrafter"/>
</dbReference>
<comment type="caution">
    <text evidence="3">The sequence shown here is derived from an EMBL/GenBank/DDBJ whole genome shotgun (WGS) entry which is preliminary data.</text>
</comment>
<dbReference type="InterPro" id="IPR006860">
    <property type="entry name" value="FecR"/>
</dbReference>
<evidence type="ECO:0000256" key="1">
    <source>
        <dbReference type="SAM" id="Phobius"/>
    </source>
</evidence>
<dbReference type="InterPro" id="IPR012373">
    <property type="entry name" value="Ferrdict_sens_TM"/>
</dbReference>
<sequence>MKRSVHYYASFTAIQLAADPYFLEWVRFPDAAGNQFWEQFLLTYPHKTTDITRAGEIARSMYALADKPSVQQQEDNWKRILAALPDTPLALPRRSMLRTIRPLWTAAAAVAVAAVAVWLIFRPVSKEVSIASGYGEVKGVSLPDGTQVKLNGNSSIRYSEQWKTGSPREVWVEGEAFFDVKPVASNNASQRFEVHSGDIDVQVLGTSFNVRSRRGISDVMLTTGKVMVAADGKQQLLSSPGELATFNQKKLEKKVVPVTNYTSWQEQKLQLEQTSVADLFARLEDDWGYNIQLSDTSLLHKKISGEIDMKDKQVLINALALILHADVSQQGESTIIITPN</sequence>
<feature type="transmembrane region" description="Helical" evidence="1">
    <location>
        <begin position="103"/>
        <end position="121"/>
    </location>
</feature>